<dbReference type="Proteomes" id="UP001500131">
    <property type="component" value="Unassembled WGS sequence"/>
</dbReference>
<comment type="caution">
    <text evidence="2">The sequence shown here is derived from an EMBL/GenBank/DDBJ whole genome shotgun (WGS) entry which is preliminary data.</text>
</comment>
<feature type="region of interest" description="Disordered" evidence="1">
    <location>
        <begin position="1"/>
        <end position="24"/>
    </location>
</feature>
<feature type="region of interest" description="Disordered" evidence="1">
    <location>
        <begin position="822"/>
        <end position="844"/>
    </location>
</feature>
<dbReference type="AlphaFoldDB" id="A0AAW3ACS4"/>
<protein>
    <submittedName>
        <fullName evidence="2">Uncharacterized protein</fullName>
    </submittedName>
</protein>
<name>A0AAW3ACS4_9TRYP</name>
<keyword evidence="3" id="KW-1185">Reference proteome</keyword>
<dbReference type="EMBL" id="JBAMZK010000028">
    <property type="protein sequence ID" value="KAL0502212.1"/>
    <property type="molecule type" value="Genomic_DNA"/>
</dbReference>
<reference evidence="2 3" key="1">
    <citation type="submission" date="2024-02" db="EMBL/GenBank/DDBJ databases">
        <title>FIRST GENOME SEQUENCES OF Leishmania (Viannia) shawi, Leishmania (Viannia) lindenbergi AND Leishmania (Viannia) utingensis.</title>
        <authorList>
            <person name="Resadore F."/>
            <person name="Custodio M.G.F."/>
            <person name="Boite M.C."/>
            <person name="Cupolillo E."/>
            <person name="Ferreira G.E.M."/>
        </authorList>
    </citation>
    <scope>NUCLEOTIDE SEQUENCE [LARGE SCALE GENOMIC DNA]</scope>
    <source>
        <strain evidence="2 3">MHOM/BR/1966/M15733</strain>
    </source>
</reference>
<feature type="region of interest" description="Disordered" evidence="1">
    <location>
        <begin position="726"/>
        <end position="746"/>
    </location>
</feature>
<accession>A0AAW3ACS4</accession>
<gene>
    <name evidence="2" type="ORF">Q4I31_004805</name>
</gene>
<evidence type="ECO:0000256" key="1">
    <source>
        <dbReference type="SAM" id="MobiDB-lite"/>
    </source>
</evidence>
<feature type="compositionally biased region" description="Basic and acidic residues" evidence="1">
    <location>
        <begin position="290"/>
        <end position="299"/>
    </location>
</feature>
<evidence type="ECO:0000313" key="3">
    <source>
        <dbReference type="Proteomes" id="UP001500131"/>
    </source>
</evidence>
<feature type="region of interest" description="Disordered" evidence="1">
    <location>
        <begin position="283"/>
        <end position="304"/>
    </location>
</feature>
<proteinExistence type="predicted"/>
<feature type="region of interest" description="Disordered" evidence="1">
    <location>
        <begin position="170"/>
        <end position="200"/>
    </location>
</feature>
<evidence type="ECO:0000313" key="2">
    <source>
        <dbReference type="EMBL" id="KAL0502212.1"/>
    </source>
</evidence>
<organism evidence="2 3">
    <name type="scientific">Leishmania lindenbergi</name>
    <dbReference type="NCBI Taxonomy" id="651832"/>
    <lineage>
        <taxon>Eukaryota</taxon>
        <taxon>Discoba</taxon>
        <taxon>Euglenozoa</taxon>
        <taxon>Kinetoplastea</taxon>
        <taxon>Metakinetoplastina</taxon>
        <taxon>Trypanosomatida</taxon>
        <taxon>Trypanosomatidae</taxon>
        <taxon>Leishmaniinae</taxon>
        <taxon>Leishmania</taxon>
    </lineage>
</organism>
<sequence>MFRWTAGTKARADRASRQRGHPGGSARLLLARCRHLHPRPSDAATSSAAATALGVAVAAVSQSSAHSGTEQVHSSLTVVQSAPVVLDDEVADAAVVTEGVFCGAVIEGAAQTSVCSLSTTTDISSPVLDAPVSEAVPAKDNECSNTLQGATAEVASSLCPAPFLSRRCSVVPPSPSPLPSAPRDVVVNHGSDPSERLSRTSSSLPFIVLLKKQQTPHPPSPPLSERSTLCYRALPPPPLQSSSHSSSAAETEPLVEALEVKAARRGACRRTLERSLLHHREWRQRHKRQRCGEKPHDRSCGTNALVQSSEEEVADTYAKVQRQRQRQCIEKQAGGERWPSFSINDSSGSYLHQRDRITQCEEQQPRPHSRLRVAEQSVDCIAVQLPLQRAKDAPAPTITHTTVASPSTHFGAQSSSSLTCAERRESQACFAQDDDHSLPGDMAIEVASDTFRHDNNGGTLATRGDVRFSEGAGGRSLPIFDSSPGYPDGHVGTYTARETMLSWNALPITSTFRFAKNSPKHELMPVFEDQSLGWCPQEQVQASQDVFEYANTAGGMSRVVRDDHHRYGVAPLLESGWSVVEPASAFAATPAGDGEAYLWMPESGPPSFTPWMQRDSDGGTYAGAYALPADRVVAPGGGLALDLGDTRAGFYGGTPKEPSWWPSSADADCRDAEGGPDWQLRVGRCPTSLACLSNVSALLGSRGISTEAPSLPGLFSSHAVPRELPPTPASPWTTAGEGGVEVSGRGRYGDRNFSGRGSSLCLLPRSFEGVLGSNFGRGDGDVALCSTQAAAPPSHDCSYHPQPQAHSVPFFGLPISPSVVSTSNNTTPAAAPAPPRASRLRQRHSGSAWGLRALNGTTERCRRFWERCRQSHVPN</sequence>